<gene>
    <name evidence="1" type="ORF">FAZ78_21295</name>
</gene>
<dbReference type="RefSeq" id="WP_136794266.1">
    <property type="nucleotide sequence ID" value="NZ_SWAU01000311.1"/>
</dbReference>
<proteinExistence type="predicted"/>
<dbReference type="InterPro" id="IPR009389">
    <property type="entry name" value="DUF1045"/>
</dbReference>
<accession>A0A4U0YSI5</accession>
<feature type="non-terminal residue" evidence="1">
    <location>
        <position position="123"/>
    </location>
</feature>
<name>A0A4U0YSI5_9RHOB</name>
<protein>
    <submittedName>
        <fullName evidence="1">DUF1045 domain-containing protein</fullName>
    </submittedName>
</protein>
<comment type="caution">
    <text evidence="1">The sequence shown here is derived from an EMBL/GenBank/DDBJ whole genome shotgun (WGS) entry which is preliminary data.</text>
</comment>
<sequence length="123" mass="12991">MQGFLRYAIYYAPEPGPLAEFAASWLGWDADSGAAMAHPLLTGLPREVGLLTQAPRKYGFHGTVKPPFRLAEGADVSDLHAAFVALCPYLAPVTLPGLRLERIGGFVALTPEGDQGPLAAMAA</sequence>
<organism evidence="1 2">
    <name type="scientific">Cereibacter changlensis</name>
    <dbReference type="NCBI Taxonomy" id="402884"/>
    <lineage>
        <taxon>Bacteria</taxon>
        <taxon>Pseudomonadati</taxon>
        <taxon>Pseudomonadota</taxon>
        <taxon>Alphaproteobacteria</taxon>
        <taxon>Rhodobacterales</taxon>
        <taxon>Paracoccaceae</taxon>
        <taxon>Cereibacter</taxon>
    </lineage>
</organism>
<dbReference type="AlphaFoldDB" id="A0A4U0YSI5"/>
<reference evidence="1 2" key="1">
    <citation type="submission" date="2019-04" db="EMBL/GenBank/DDBJ databases">
        <title>Crypto-aerobic microbial life in anoxic (sulfidic) marine sediments.</title>
        <authorList>
            <person name="Bhattacharya S."/>
            <person name="Roy C."/>
            <person name="Mondal N."/>
            <person name="Sarkar J."/>
            <person name="Mandal S."/>
            <person name="Rameez M.J."/>
            <person name="Ghosh W."/>
        </authorList>
    </citation>
    <scope>NUCLEOTIDE SEQUENCE [LARGE SCALE GENOMIC DNA]</scope>
    <source>
        <strain evidence="1 2">SBBC</strain>
    </source>
</reference>
<dbReference type="Proteomes" id="UP000306340">
    <property type="component" value="Unassembled WGS sequence"/>
</dbReference>
<evidence type="ECO:0000313" key="1">
    <source>
        <dbReference type="EMBL" id="TKA94635.1"/>
    </source>
</evidence>
<evidence type="ECO:0000313" key="2">
    <source>
        <dbReference type="Proteomes" id="UP000306340"/>
    </source>
</evidence>
<dbReference type="EMBL" id="SWAU01000311">
    <property type="protein sequence ID" value="TKA94635.1"/>
    <property type="molecule type" value="Genomic_DNA"/>
</dbReference>
<dbReference type="Pfam" id="PF06299">
    <property type="entry name" value="DUF1045"/>
    <property type="match status" value="1"/>
</dbReference>